<dbReference type="RefSeq" id="WP_124966087.1">
    <property type="nucleotide sequence ID" value="NZ_RRAZ01000027.1"/>
</dbReference>
<dbReference type="Proteomes" id="UP000282125">
    <property type="component" value="Unassembled WGS sequence"/>
</dbReference>
<evidence type="ECO:0000313" key="3">
    <source>
        <dbReference type="Proteomes" id="UP000282125"/>
    </source>
</evidence>
<dbReference type="CDD" id="cd02440">
    <property type="entry name" value="AdoMet_MTases"/>
    <property type="match status" value="1"/>
</dbReference>
<comment type="caution">
    <text evidence="2">The sequence shown here is derived from an EMBL/GenBank/DDBJ whole genome shotgun (WGS) entry which is preliminary data.</text>
</comment>
<sequence length="258" mass="28891">MSRRNHDLSEEIRAYWGRRAESFDQSFAHAIAEGAEFLAWAQEIGRLLPPPPARVLELGCGTGEVTRVILSLGHQVTGLDFTPEMLERARVKHAGNAQVRFYLADAQNTMEPDGSYDAVIARHLTWTLTDPRAAYSDWLRVLRPGGRVVLFDGDWARENRLTRTLSPVIRWLGRNLPPDPVDEEMTKRHNAIMASLPYGGGLSADRLVSDLQDAGFVEVSVHSHARVTRGMGKNAPLARRLGLRRWQRFIVSASAPYS</sequence>
<keyword evidence="2" id="KW-0489">Methyltransferase</keyword>
<proteinExistence type="predicted"/>
<reference evidence="2 3" key="1">
    <citation type="submission" date="2018-11" db="EMBL/GenBank/DDBJ databases">
        <title>Gemmobacter sp. nov., YIM 102744-1 draft genome.</title>
        <authorList>
            <person name="Li G."/>
            <person name="Jiang Y."/>
        </authorList>
    </citation>
    <scope>NUCLEOTIDE SEQUENCE [LARGE SCALE GENOMIC DNA]</scope>
    <source>
        <strain evidence="2 3">YIM 102744-1</strain>
    </source>
</reference>
<dbReference type="OrthoDB" id="21342at2"/>
<dbReference type="InterPro" id="IPR013216">
    <property type="entry name" value="Methyltransf_11"/>
</dbReference>
<organism evidence="2 3">
    <name type="scientific">Falsigemmobacter faecalis</name>
    <dbReference type="NCBI Taxonomy" id="2488730"/>
    <lineage>
        <taxon>Bacteria</taxon>
        <taxon>Pseudomonadati</taxon>
        <taxon>Pseudomonadota</taxon>
        <taxon>Alphaproteobacteria</taxon>
        <taxon>Rhodobacterales</taxon>
        <taxon>Paracoccaceae</taxon>
        <taxon>Falsigemmobacter</taxon>
    </lineage>
</organism>
<dbReference type="GO" id="GO:0032259">
    <property type="term" value="P:methylation"/>
    <property type="evidence" value="ECO:0007669"/>
    <property type="project" value="UniProtKB-KW"/>
</dbReference>
<dbReference type="PANTHER" id="PTHR43591:SF24">
    <property type="entry name" value="2-METHOXY-6-POLYPRENYL-1,4-BENZOQUINOL METHYLASE, MITOCHONDRIAL"/>
    <property type="match status" value="1"/>
</dbReference>
<dbReference type="PANTHER" id="PTHR43591">
    <property type="entry name" value="METHYLTRANSFERASE"/>
    <property type="match status" value="1"/>
</dbReference>
<protein>
    <submittedName>
        <fullName evidence="2">Class I SAM-dependent methyltransferase</fullName>
    </submittedName>
</protein>
<name>A0A3P3DCK4_9RHOB</name>
<dbReference type="SUPFAM" id="SSF53335">
    <property type="entry name" value="S-adenosyl-L-methionine-dependent methyltransferases"/>
    <property type="match status" value="1"/>
</dbReference>
<keyword evidence="2" id="KW-0808">Transferase</keyword>
<dbReference type="EMBL" id="RRAZ01000027">
    <property type="protein sequence ID" value="RRH72040.1"/>
    <property type="molecule type" value="Genomic_DNA"/>
</dbReference>
<accession>A0A3P3DCK4</accession>
<dbReference type="Gene3D" id="3.40.50.150">
    <property type="entry name" value="Vaccinia Virus protein VP39"/>
    <property type="match status" value="1"/>
</dbReference>
<gene>
    <name evidence="2" type="ORF">EG244_15545</name>
</gene>
<dbReference type="GO" id="GO:0008757">
    <property type="term" value="F:S-adenosylmethionine-dependent methyltransferase activity"/>
    <property type="evidence" value="ECO:0007669"/>
    <property type="project" value="InterPro"/>
</dbReference>
<evidence type="ECO:0000259" key="1">
    <source>
        <dbReference type="Pfam" id="PF08241"/>
    </source>
</evidence>
<dbReference type="AlphaFoldDB" id="A0A3P3DCK4"/>
<dbReference type="Pfam" id="PF08241">
    <property type="entry name" value="Methyltransf_11"/>
    <property type="match status" value="1"/>
</dbReference>
<feature type="domain" description="Methyltransferase type 11" evidence="1">
    <location>
        <begin position="56"/>
        <end position="150"/>
    </location>
</feature>
<dbReference type="InterPro" id="IPR029063">
    <property type="entry name" value="SAM-dependent_MTases_sf"/>
</dbReference>
<keyword evidence="3" id="KW-1185">Reference proteome</keyword>
<evidence type="ECO:0000313" key="2">
    <source>
        <dbReference type="EMBL" id="RRH72040.1"/>
    </source>
</evidence>